<evidence type="ECO:0000256" key="1">
    <source>
        <dbReference type="ARBA" id="ARBA00001971"/>
    </source>
</evidence>
<evidence type="ECO:0000256" key="4">
    <source>
        <dbReference type="ARBA" id="ARBA00022723"/>
    </source>
</evidence>
<evidence type="ECO:0000313" key="10">
    <source>
        <dbReference type="Proteomes" id="UP001430848"/>
    </source>
</evidence>
<keyword evidence="10" id="KW-1185">Reference proteome</keyword>
<evidence type="ECO:0008006" key="11">
    <source>
        <dbReference type="Google" id="ProtNLM"/>
    </source>
</evidence>
<dbReference type="InterPro" id="IPR036396">
    <property type="entry name" value="Cyt_P450_sf"/>
</dbReference>
<comment type="cofactor">
    <cofactor evidence="1">
        <name>heme</name>
        <dbReference type="ChEBI" id="CHEBI:30413"/>
    </cofactor>
</comment>
<dbReference type="InterPro" id="IPR050121">
    <property type="entry name" value="Cytochrome_P450_monoxygenase"/>
</dbReference>
<accession>A0ABR1P8D2</accession>
<dbReference type="PRINTS" id="PR00385">
    <property type="entry name" value="P450"/>
</dbReference>
<evidence type="ECO:0000313" key="9">
    <source>
        <dbReference type="EMBL" id="KAK7728647.1"/>
    </source>
</evidence>
<name>A0ABR1P8D2_DIAER</name>
<keyword evidence="4 7" id="KW-0479">Metal-binding</keyword>
<evidence type="ECO:0000256" key="5">
    <source>
        <dbReference type="ARBA" id="ARBA00023002"/>
    </source>
</evidence>
<dbReference type="InterPro" id="IPR001128">
    <property type="entry name" value="Cyt_P450"/>
</dbReference>
<dbReference type="PROSITE" id="PS00086">
    <property type="entry name" value="CYTOCHROME_P450"/>
    <property type="match status" value="1"/>
</dbReference>
<dbReference type="PANTHER" id="PTHR24305">
    <property type="entry name" value="CYTOCHROME P450"/>
    <property type="match status" value="1"/>
</dbReference>
<dbReference type="PRINTS" id="PR00463">
    <property type="entry name" value="EP450I"/>
</dbReference>
<organism evidence="9 10">
    <name type="scientific">Diaporthe eres</name>
    <name type="common">Phomopsis oblonga</name>
    <dbReference type="NCBI Taxonomy" id="83184"/>
    <lineage>
        <taxon>Eukaryota</taxon>
        <taxon>Fungi</taxon>
        <taxon>Dikarya</taxon>
        <taxon>Ascomycota</taxon>
        <taxon>Pezizomycotina</taxon>
        <taxon>Sordariomycetes</taxon>
        <taxon>Sordariomycetidae</taxon>
        <taxon>Diaporthales</taxon>
        <taxon>Diaporthaceae</taxon>
        <taxon>Diaporthe</taxon>
        <taxon>Diaporthe eres species complex</taxon>
    </lineage>
</organism>
<keyword evidence="5 7" id="KW-0560">Oxidoreductase</keyword>
<gene>
    <name evidence="9" type="ORF">SLS63_006508</name>
</gene>
<keyword evidence="8" id="KW-0812">Transmembrane</keyword>
<keyword evidence="8" id="KW-0472">Membrane</keyword>
<keyword evidence="7" id="KW-0503">Monooxygenase</keyword>
<sequence>MVVMQLVTESFPTYAFVIFALVTFGAFFYSKVFLDPLAKVPGPWYSKYTDVVLKRLWLDGSKTQYVHDLHKKYGPVVRISPHEVDVLDVPAAKEIHSVKATYAKAPWYRTFATPGTENVFSTTDIEFHRRHRRLLQGPLSETNLKVFHPAVEQRVDLAIQRMKEETKTRGATDVLKWFLFLATDTIGELTFGESFRTLESGEKNEYTKNLETHIRTGAKRTTFPLIAKIGLYVPIPGFRDTTDVVRKNIHFAEDSLKRYQNLVEKDPENPPPTLFTKLFKGEEDDILTMKEIRDEAMIYILAGSDTTALTLTYLVWAVCRDAAIRTRLVGELAGLPGGFDDAELRRLPYLNQVIDEALRLYASAPAGLPRVVPPGGATLAGYTLPAGTVVSTQAYSMHRIEEIFPDPETFDPSRWDMATKDMRDASMPWGGGSRICLGVHLAKLELRLAVARFFTEFPEAKVSALDGMCDDDMEPKIFFMMAPKNKRCLIECR</sequence>
<proteinExistence type="inferred from homology"/>
<dbReference type="CDD" id="cd11059">
    <property type="entry name" value="CYP_fungal"/>
    <property type="match status" value="1"/>
</dbReference>
<evidence type="ECO:0000256" key="7">
    <source>
        <dbReference type="RuleBase" id="RU000461"/>
    </source>
</evidence>
<protein>
    <recommendedName>
        <fullName evidence="11">Cytochrome P450</fullName>
    </recommendedName>
</protein>
<dbReference type="InterPro" id="IPR002401">
    <property type="entry name" value="Cyt_P450_E_grp-I"/>
</dbReference>
<evidence type="ECO:0000256" key="6">
    <source>
        <dbReference type="ARBA" id="ARBA00023004"/>
    </source>
</evidence>
<comment type="similarity">
    <text evidence="2 7">Belongs to the cytochrome P450 family.</text>
</comment>
<keyword evidence="6 7" id="KW-0408">Iron</keyword>
<evidence type="ECO:0000256" key="3">
    <source>
        <dbReference type="ARBA" id="ARBA00022617"/>
    </source>
</evidence>
<dbReference type="SUPFAM" id="SSF48264">
    <property type="entry name" value="Cytochrome P450"/>
    <property type="match status" value="1"/>
</dbReference>
<keyword evidence="3 7" id="KW-0349">Heme</keyword>
<dbReference type="PANTHER" id="PTHR24305:SF96">
    <property type="entry name" value="CYTOCHROME P450 MONOOXYGENASE STCB-RELATED"/>
    <property type="match status" value="1"/>
</dbReference>
<dbReference type="Proteomes" id="UP001430848">
    <property type="component" value="Unassembled WGS sequence"/>
</dbReference>
<evidence type="ECO:0000256" key="2">
    <source>
        <dbReference type="ARBA" id="ARBA00010617"/>
    </source>
</evidence>
<dbReference type="InterPro" id="IPR017972">
    <property type="entry name" value="Cyt_P450_CS"/>
</dbReference>
<dbReference type="Gene3D" id="1.10.630.10">
    <property type="entry name" value="Cytochrome P450"/>
    <property type="match status" value="1"/>
</dbReference>
<reference evidence="9 10" key="1">
    <citation type="submission" date="2024-02" db="EMBL/GenBank/DDBJ databases">
        <title>De novo assembly and annotation of 12 fungi associated with fruit tree decline syndrome in Ontario, Canada.</title>
        <authorList>
            <person name="Sulman M."/>
            <person name="Ellouze W."/>
            <person name="Ilyukhin E."/>
        </authorList>
    </citation>
    <scope>NUCLEOTIDE SEQUENCE [LARGE SCALE GENOMIC DNA]</scope>
    <source>
        <strain evidence="9 10">M169</strain>
    </source>
</reference>
<feature type="transmembrane region" description="Helical" evidence="8">
    <location>
        <begin position="12"/>
        <end position="29"/>
    </location>
</feature>
<dbReference type="EMBL" id="JAKNSF020000032">
    <property type="protein sequence ID" value="KAK7728647.1"/>
    <property type="molecule type" value="Genomic_DNA"/>
</dbReference>
<evidence type="ECO:0000256" key="8">
    <source>
        <dbReference type="SAM" id="Phobius"/>
    </source>
</evidence>
<comment type="caution">
    <text evidence="9">The sequence shown here is derived from an EMBL/GenBank/DDBJ whole genome shotgun (WGS) entry which is preliminary data.</text>
</comment>
<dbReference type="Pfam" id="PF00067">
    <property type="entry name" value="p450"/>
    <property type="match status" value="1"/>
</dbReference>
<keyword evidence="8" id="KW-1133">Transmembrane helix</keyword>